<gene>
    <name evidence="8" type="ORF">FSB_LOCUS11209</name>
</gene>
<dbReference type="InterPro" id="IPR011990">
    <property type="entry name" value="TPR-like_helical_dom_sf"/>
</dbReference>
<dbReference type="PANTHER" id="PTHR17204:SF25">
    <property type="entry name" value="RRM DOMAIN-CONTAINING PROTEIN"/>
    <property type="match status" value="1"/>
</dbReference>
<proteinExistence type="predicted"/>
<evidence type="ECO:0000256" key="2">
    <source>
        <dbReference type="ARBA" id="ARBA00022664"/>
    </source>
</evidence>
<name>A0A2N9EX58_FAGSY</name>
<dbReference type="GO" id="GO:0008380">
    <property type="term" value="P:RNA splicing"/>
    <property type="evidence" value="ECO:0007669"/>
    <property type="project" value="UniProtKB-KW"/>
</dbReference>
<keyword evidence="2" id="KW-0507">mRNA processing</keyword>
<comment type="subcellular location">
    <subcellularLocation>
        <location evidence="1">Nucleus</location>
    </subcellularLocation>
</comment>
<feature type="domain" description="Reverse transcriptase zinc-binding" evidence="7">
    <location>
        <begin position="442"/>
        <end position="476"/>
    </location>
</feature>
<dbReference type="GO" id="GO:0006397">
    <property type="term" value="P:mRNA processing"/>
    <property type="evidence" value="ECO:0007669"/>
    <property type="project" value="UniProtKB-KW"/>
</dbReference>
<dbReference type="SUPFAM" id="SSF48452">
    <property type="entry name" value="TPR-like"/>
    <property type="match status" value="2"/>
</dbReference>
<feature type="compositionally biased region" description="Basic residues" evidence="6">
    <location>
        <begin position="91"/>
        <end position="101"/>
    </location>
</feature>
<dbReference type="InterPro" id="IPR003107">
    <property type="entry name" value="HAT"/>
</dbReference>
<dbReference type="Pfam" id="PF23241">
    <property type="entry name" value="HAT_PRP39_C"/>
    <property type="match status" value="1"/>
</dbReference>
<feature type="region of interest" description="Disordered" evidence="6">
    <location>
        <begin position="88"/>
        <end position="108"/>
    </location>
</feature>
<keyword evidence="3" id="KW-0677">Repeat</keyword>
<feature type="region of interest" description="Disordered" evidence="6">
    <location>
        <begin position="1"/>
        <end position="27"/>
    </location>
</feature>
<dbReference type="PANTHER" id="PTHR17204">
    <property type="entry name" value="PRE-MRNA PROCESSING PROTEIN PRP39-RELATED"/>
    <property type="match status" value="1"/>
</dbReference>
<sequence length="678" mass="78474">MAEDVPQNRTTSPASDSDSDDEAQQKAELQTLETKLSSNPSNYNAHVQYIKFLRKMGELETIHNGDQPWWRTCPKTLLHLPLPIQILTTKPSRKRSSKPTRRSSPPTLPITTLMSRKMGELEKLRQAREAMSERFHLAPYMWQEWAKDEASFTTRSEAVDAIKKLYERGVFDFVSVSLWCDYLNFVQEYDPMMRDRSPTAISKARNLFERALGAAGGKVTLIKSTLSSLPTYFLSLFPIPAGVANRLEKLQRDFLWSGLGSEFKYHLVSWPKICEPVCSGGLAIRHLRRFNQALLVRGPYGVGLWKNIRRDWESLSSKIHMQVGNGVRIQFWHDRWCGEEPLRLSYPELFAIAREKDASIADLVSFESGVMHWNLSFTRNVQDWELESLSTFMDRIYACPLKGEGEDHICWERLHTFSVKRYYQSLTPITSNLFPWKMIWKAKRGLILQNWCCLCKSNGESVDHLFIHCPMATDMWWMVFGMFGVQWVMPRTIMDLFSCWSGQLRSHDTVLAYKAWEVEQGKVLDVESSEPDGISSRVASAYQRALEEYNAHAHHEEQISRQDISYSEKLQQFVIYLKFEESSGYPAQVQALYERAITDFPIASDLWLDYTRYLDKTSKLSKVVREVYSRATKNCPWVGELWVRYLLCLERSRASEEELAAVFEKSSQCTFSTIDEVG</sequence>
<evidence type="ECO:0000256" key="5">
    <source>
        <dbReference type="ARBA" id="ARBA00023242"/>
    </source>
</evidence>
<dbReference type="GO" id="GO:0005634">
    <property type="term" value="C:nucleus"/>
    <property type="evidence" value="ECO:0007669"/>
    <property type="project" value="UniProtKB-SubCell"/>
</dbReference>
<evidence type="ECO:0000313" key="8">
    <source>
        <dbReference type="EMBL" id="SPC83327.1"/>
    </source>
</evidence>
<reference evidence="8" key="1">
    <citation type="submission" date="2018-02" db="EMBL/GenBank/DDBJ databases">
        <authorList>
            <person name="Cohen D.B."/>
            <person name="Kent A.D."/>
        </authorList>
    </citation>
    <scope>NUCLEOTIDE SEQUENCE</scope>
</reference>
<dbReference type="Pfam" id="PF13966">
    <property type="entry name" value="zf-RVT"/>
    <property type="match status" value="1"/>
</dbReference>
<keyword evidence="5" id="KW-0539">Nucleus</keyword>
<evidence type="ECO:0000256" key="6">
    <source>
        <dbReference type="SAM" id="MobiDB-lite"/>
    </source>
</evidence>
<keyword evidence="4" id="KW-0508">mRNA splicing</keyword>
<protein>
    <recommendedName>
        <fullName evidence="7">Reverse transcriptase zinc-binding domain-containing protein</fullName>
    </recommendedName>
</protein>
<dbReference type="InterPro" id="IPR059164">
    <property type="entry name" value="HAT_PRP39_C"/>
</dbReference>
<evidence type="ECO:0000259" key="7">
    <source>
        <dbReference type="Pfam" id="PF13966"/>
    </source>
</evidence>
<organism evidence="8">
    <name type="scientific">Fagus sylvatica</name>
    <name type="common">Beechnut</name>
    <dbReference type="NCBI Taxonomy" id="28930"/>
    <lineage>
        <taxon>Eukaryota</taxon>
        <taxon>Viridiplantae</taxon>
        <taxon>Streptophyta</taxon>
        <taxon>Embryophyta</taxon>
        <taxon>Tracheophyta</taxon>
        <taxon>Spermatophyta</taxon>
        <taxon>Magnoliopsida</taxon>
        <taxon>eudicotyledons</taxon>
        <taxon>Gunneridae</taxon>
        <taxon>Pentapetalae</taxon>
        <taxon>rosids</taxon>
        <taxon>fabids</taxon>
        <taxon>Fagales</taxon>
        <taxon>Fagaceae</taxon>
        <taxon>Fagus</taxon>
    </lineage>
</organism>
<dbReference type="InterPro" id="IPR026960">
    <property type="entry name" value="RVT-Znf"/>
</dbReference>
<evidence type="ECO:0000256" key="1">
    <source>
        <dbReference type="ARBA" id="ARBA00004123"/>
    </source>
</evidence>
<dbReference type="AlphaFoldDB" id="A0A2N9EX58"/>
<accession>A0A2N9EX58</accession>
<dbReference type="Gene3D" id="1.25.40.10">
    <property type="entry name" value="Tetratricopeptide repeat domain"/>
    <property type="match status" value="2"/>
</dbReference>
<dbReference type="Pfam" id="PF23240">
    <property type="entry name" value="HAT_PRP39_N"/>
    <property type="match status" value="1"/>
</dbReference>
<dbReference type="SMART" id="SM00386">
    <property type="entry name" value="HAT"/>
    <property type="match status" value="4"/>
</dbReference>
<evidence type="ECO:0000256" key="4">
    <source>
        <dbReference type="ARBA" id="ARBA00023187"/>
    </source>
</evidence>
<evidence type="ECO:0000256" key="3">
    <source>
        <dbReference type="ARBA" id="ARBA00022737"/>
    </source>
</evidence>
<dbReference type="EMBL" id="OIVN01000638">
    <property type="protein sequence ID" value="SPC83327.1"/>
    <property type="molecule type" value="Genomic_DNA"/>
</dbReference>